<dbReference type="AlphaFoldDB" id="A0A4C1SC47"/>
<dbReference type="GO" id="GO:0046854">
    <property type="term" value="P:phosphatidylinositol phosphate biosynthetic process"/>
    <property type="evidence" value="ECO:0007669"/>
    <property type="project" value="TreeGrafter"/>
</dbReference>
<dbReference type="Gene3D" id="1.25.40.10">
    <property type="entry name" value="Tetratricopeptide repeat domain"/>
    <property type="match status" value="1"/>
</dbReference>
<dbReference type="GO" id="GO:0072659">
    <property type="term" value="P:protein localization to plasma membrane"/>
    <property type="evidence" value="ECO:0007669"/>
    <property type="project" value="TreeGrafter"/>
</dbReference>
<dbReference type="OrthoDB" id="29013at2759"/>
<organism evidence="5 6">
    <name type="scientific">Eumeta variegata</name>
    <name type="common">Bagworm moth</name>
    <name type="synonym">Eumeta japonica</name>
    <dbReference type="NCBI Taxonomy" id="151549"/>
    <lineage>
        <taxon>Eukaryota</taxon>
        <taxon>Metazoa</taxon>
        <taxon>Ecdysozoa</taxon>
        <taxon>Arthropoda</taxon>
        <taxon>Hexapoda</taxon>
        <taxon>Insecta</taxon>
        <taxon>Pterygota</taxon>
        <taxon>Neoptera</taxon>
        <taxon>Endopterygota</taxon>
        <taxon>Lepidoptera</taxon>
        <taxon>Glossata</taxon>
        <taxon>Ditrysia</taxon>
        <taxon>Tineoidea</taxon>
        <taxon>Psychidae</taxon>
        <taxon>Oiketicinae</taxon>
        <taxon>Eumeta</taxon>
    </lineage>
</organism>
<keyword evidence="6" id="KW-1185">Reference proteome</keyword>
<dbReference type="GO" id="GO:0005886">
    <property type="term" value="C:plasma membrane"/>
    <property type="evidence" value="ECO:0007669"/>
    <property type="project" value="TreeGrafter"/>
</dbReference>
<dbReference type="Proteomes" id="UP000299102">
    <property type="component" value="Unassembled WGS sequence"/>
</dbReference>
<dbReference type="Pfam" id="PF19440">
    <property type="entry name" value="TTC7_N"/>
    <property type="match status" value="1"/>
</dbReference>
<comment type="similarity">
    <text evidence="2">Belongs to the YPP1 family.</text>
</comment>
<evidence type="ECO:0000256" key="3">
    <source>
        <dbReference type="SAM" id="MobiDB-lite"/>
    </source>
</evidence>
<protein>
    <submittedName>
        <fullName evidence="5">Tetratricopeptide repeat protein 7B</fullName>
    </submittedName>
</protein>
<accession>A0A4C1SC47</accession>
<feature type="region of interest" description="Disordered" evidence="3">
    <location>
        <begin position="179"/>
        <end position="222"/>
    </location>
</feature>
<dbReference type="InterPro" id="IPR051722">
    <property type="entry name" value="Endocytosis_PI4K-reg_protein"/>
</dbReference>
<dbReference type="EMBL" id="BGZK01006479">
    <property type="protein sequence ID" value="GBO98976.1"/>
    <property type="molecule type" value="Genomic_DNA"/>
</dbReference>
<feature type="domain" description="Tetratricopeptide repeat protein 7 N-terminal" evidence="4">
    <location>
        <begin position="1"/>
        <end position="105"/>
    </location>
</feature>
<evidence type="ECO:0000256" key="2">
    <source>
        <dbReference type="ARBA" id="ARBA00038251"/>
    </source>
</evidence>
<dbReference type="SUPFAM" id="SSF48452">
    <property type="entry name" value="TPR-like"/>
    <property type="match status" value="1"/>
</dbReference>
<feature type="compositionally biased region" description="Basic and acidic residues" evidence="3">
    <location>
        <begin position="187"/>
        <end position="222"/>
    </location>
</feature>
<dbReference type="STRING" id="151549.A0A4C1SC47"/>
<dbReference type="InterPro" id="IPR011990">
    <property type="entry name" value="TPR-like_helical_dom_sf"/>
</dbReference>
<sequence length="222" mass="25022">MGAILETALQRAPIVLIKAGKLQDAIDRYRTMLNAIETKTTQSLRLTLARQLAEVLLRGVSGTIYTPPFHKKQGTSSALKSSGSSKKLWKPRKYAARNQFVPPSRRPREALVVSEDALEEFPDNLNLLHVKAHLQLHLQDAEVALVTVQRMLAIWRELYEGQVNIENEEKQSDTKSIVLHVPSSQMSDKDSSTRPAVERETELGKRKISKEMVEKSERDEVG</sequence>
<dbReference type="PANTHER" id="PTHR23083">
    <property type="entry name" value="TETRATRICOPEPTIDE REPEAT PROTEIN, TPR"/>
    <property type="match status" value="1"/>
</dbReference>
<reference evidence="5 6" key="1">
    <citation type="journal article" date="2019" name="Commun. Biol.">
        <title>The bagworm genome reveals a unique fibroin gene that provides high tensile strength.</title>
        <authorList>
            <person name="Kono N."/>
            <person name="Nakamura H."/>
            <person name="Ohtoshi R."/>
            <person name="Tomita M."/>
            <person name="Numata K."/>
            <person name="Arakawa K."/>
        </authorList>
    </citation>
    <scope>NUCLEOTIDE SEQUENCE [LARGE SCALE GENOMIC DNA]</scope>
</reference>
<evidence type="ECO:0000313" key="6">
    <source>
        <dbReference type="Proteomes" id="UP000299102"/>
    </source>
</evidence>
<evidence type="ECO:0000313" key="5">
    <source>
        <dbReference type="EMBL" id="GBO98976.1"/>
    </source>
</evidence>
<evidence type="ECO:0000259" key="4">
    <source>
        <dbReference type="Pfam" id="PF19440"/>
    </source>
</evidence>
<proteinExistence type="inferred from homology"/>
<dbReference type="InterPro" id="IPR045819">
    <property type="entry name" value="TTC7_N"/>
</dbReference>
<comment type="caution">
    <text evidence="5">The sequence shown here is derived from an EMBL/GenBank/DDBJ whole genome shotgun (WGS) entry which is preliminary data.</text>
</comment>
<dbReference type="PANTHER" id="PTHR23083:SF464">
    <property type="entry name" value="TETRATRICOPEPTIDE REPEAT DOMAIN 7, ISOFORM A"/>
    <property type="match status" value="1"/>
</dbReference>
<evidence type="ECO:0000256" key="1">
    <source>
        <dbReference type="ARBA" id="ARBA00002550"/>
    </source>
</evidence>
<name>A0A4C1SC47_EUMVA</name>
<gene>
    <name evidence="5" type="primary">Ttc7b</name>
    <name evidence="5" type="ORF">EVAR_73854_1</name>
</gene>
<comment type="function">
    <text evidence="1">Involved in endocytosis.</text>
</comment>